<dbReference type="EMBL" id="JSYN01000001">
    <property type="protein sequence ID" value="KIA96912.1"/>
    <property type="molecule type" value="Genomic_DNA"/>
</dbReference>
<evidence type="ECO:0008006" key="3">
    <source>
        <dbReference type="Google" id="ProtNLM"/>
    </source>
</evidence>
<gene>
    <name evidence="1" type="ORF">OC25_00425</name>
</gene>
<accession>A0A0C1FVA0</accession>
<keyword evidence="2" id="KW-1185">Reference proteome</keyword>
<proteinExistence type="predicted"/>
<dbReference type="RefSeq" id="WP_039470576.1">
    <property type="nucleotide sequence ID" value="NZ_JSYN01000001.1"/>
</dbReference>
<dbReference type="AlphaFoldDB" id="A0A0C1FVA0"/>
<evidence type="ECO:0000313" key="2">
    <source>
        <dbReference type="Proteomes" id="UP000031246"/>
    </source>
</evidence>
<protein>
    <recommendedName>
        <fullName evidence="3">Bacteriocin</fullName>
    </recommendedName>
</protein>
<reference evidence="1 2" key="1">
    <citation type="submission" date="2014-10" db="EMBL/GenBank/DDBJ databases">
        <title>Pedobacter Kyungheensis.</title>
        <authorList>
            <person name="Anderson B.M."/>
            <person name="Newman J.D."/>
        </authorList>
    </citation>
    <scope>NUCLEOTIDE SEQUENCE [LARGE SCALE GENOMIC DNA]</scope>
    <source>
        <strain evidence="1 2">KACC 16221</strain>
    </source>
</reference>
<organism evidence="1 2">
    <name type="scientific">Pedobacter kyungheensis</name>
    <dbReference type="NCBI Taxonomy" id="1069985"/>
    <lineage>
        <taxon>Bacteria</taxon>
        <taxon>Pseudomonadati</taxon>
        <taxon>Bacteroidota</taxon>
        <taxon>Sphingobacteriia</taxon>
        <taxon>Sphingobacteriales</taxon>
        <taxon>Sphingobacteriaceae</taxon>
        <taxon>Pedobacter</taxon>
    </lineage>
</organism>
<name>A0A0C1FVA0_9SPHI</name>
<sequence>MKKLNLLSRAEMRNVMGGLENTDGGGIEDGMVKKNKCCPEGYSQGSSGVQIVCSDCTTGNYCAQGTLVAC</sequence>
<comment type="caution">
    <text evidence="1">The sequence shown here is derived from an EMBL/GenBank/DDBJ whole genome shotgun (WGS) entry which is preliminary data.</text>
</comment>
<dbReference type="Proteomes" id="UP000031246">
    <property type="component" value="Unassembled WGS sequence"/>
</dbReference>
<dbReference type="OrthoDB" id="9945148at2"/>
<evidence type="ECO:0000313" key="1">
    <source>
        <dbReference type="EMBL" id="KIA96912.1"/>
    </source>
</evidence>